<dbReference type="AlphaFoldDB" id="A0A0N5CT50"/>
<evidence type="ECO:0000313" key="1">
    <source>
        <dbReference type="EMBL" id="VDM99849.1"/>
    </source>
</evidence>
<proteinExistence type="predicted"/>
<gene>
    <name evidence="1" type="ORF">TCLT_LOCUS3401</name>
</gene>
<evidence type="ECO:0000313" key="3">
    <source>
        <dbReference type="WBParaSite" id="TCLT_0000340801-mRNA-1"/>
    </source>
</evidence>
<reference evidence="1 2" key="2">
    <citation type="submission" date="2018-11" db="EMBL/GenBank/DDBJ databases">
        <authorList>
            <consortium name="Pathogen Informatics"/>
        </authorList>
    </citation>
    <scope>NUCLEOTIDE SEQUENCE [LARGE SCALE GENOMIC DNA]</scope>
</reference>
<reference evidence="3" key="1">
    <citation type="submission" date="2017-02" db="UniProtKB">
        <authorList>
            <consortium name="WormBaseParasite"/>
        </authorList>
    </citation>
    <scope>IDENTIFICATION</scope>
</reference>
<dbReference type="WBParaSite" id="TCLT_0000340801-mRNA-1">
    <property type="protein sequence ID" value="TCLT_0000340801-mRNA-1"/>
    <property type="gene ID" value="TCLT_0000340801"/>
</dbReference>
<protein>
    <submittedName>
        <fullName evidence="3">3-isopropylmalate dehydratase large subunit</fullName>
    </submittedName>
</protein>
<keyword evidence="2" id="KW-1185">Reference proteome</keyword>
<organism evidence="3">
    <name type="scientific">Thelazia callipaeda</name>
    <name type="common">Oriental eyeworm</name>
    <name type="synonym">Parasitic nematode</name>
    <dbReference type="NCBI Taxonomy" id="103827"/>
    <lineage>
        <taxon>Eukaryota</taxon>
        <taxon>Metazoa</taxon>
        <taxon>Ecdysozoa</taxon>
        <taxon>Nematoda</taxon>
        <taxon>Chromadorea</taxon>
        <taxon>Rhabditida</taxon>
        <taxon>Spirurina</taxon>
        <taxon>Spiruromorpha</taxon>
        <taxon>Thelazioidea</taxon>
        <taxon>Thelaziidae</taxon>
        <taxon>Thelazia</taxon>
    </lineage>
</organism>
<dbReference type="EMBL" id="UYYF01001418">
    <property type="protein sequence ID" value="VDM99849.1"/>
    <property type="molecule type" value="Genomic_DNA"/>
</dbReference>
<dbReference type="Proteomes" id="UP000276776">
    <property type="component" value="Unassembled WGS sequence"/>
</dbReference>
<evidence type="ECO:0000313" key="2">
    <source>
        <dbReference type="Proteomes" id="UP000276776"/>
    </source>
</evidence>
<sequence length="91" mass="9842">MVGYEVVKEEVITSNTGILGLFSILAKVADPFLLSPFVFVDHMSNTTGTRPTSGGTGIRNFFNKLRKSSDLQIPPAQVGICFSGQIFLFTA</sequence>
<name>A0A0N5CT50_THECL</name>
<accession>A0A0N5CT50</accession>